<name>A0A8J8SW96_HALGN</name>
<keyword evidence="4" id="KW-1185">Reference proteome</keyword>
<dbReference type="AlphaFoldDB" id="A0A8J8SW96"/>
<feature type="compositionally biased region" description="Basic and acidic residues" evidence="1">
    <location>
        <begin position="192"/>
        <end position="209"/>
    </location>
</feature>
<dbReference type="InterPro" id="IPR038737">
    <property type="entry name" value="SF3b_su1-like"/>
</dbReference>
<accession>A0A8J8SW96</accession>
<feature type="compositionally biased region" description="Polar residues" evidence="1">
    <location>
        <begin position="177"/>
        <end position="190"/>
    </location>
</feature>
<comment type="caution">
    <text evidence="3">The sequence shown here is derived from an EMBL/GenBank/DDBJ whole genome shotgun (WGS) entry which is preliminary data.</text>
</comment>
<feature type="compositionally biased region" description="Basic and acidic residues" evidence="1">
    <location>
        <begin position="151"/>
        <end position="161"/>
    </location>
</feature>
<feature type="compositionally biased region" description="Polar residues" evidence="1">
    <location>
        <begin position="247"/>
        <end position="259"/>
    </location>
</feature>
<dbReference type="EMBL" id="RRYP01020143">
    <property type="protein sequence ID" value="TNV73024.1"/>
    <property type="molecule type" value="Genomic_DNA"/>
</dbReference>
<dbReference type="OrthoDB" id="306983at2759"/>
<proteinExistence type="predicted"/>
<evidence type="ECO:0000256" key="1">
    <source>
        <dbReference type="SAM" id="MobiDB-lite"/>
    </source>
</evidence>
<organism evidence="3 4">
    <name type="scientific">Halteria grandinella</name>
    <dbReference type="NCBI Taxonomy" id="5974"/>
    <lineage>
        <taxon>Eukaryota</taxon>
        <taxon>Sar</taxon>
        <taxon>Alveolata</taxon>
        <taxon>Ciliophora</taxon>
        <taxon>Intramacronucleata</taxon>
        <taxon>Spirotrichea</taxon>
        <taxon>Stichotrichia</taxon>
        <taxon>Sporadotrichida</taxon>
        <taxon>Halteriidae</taxon>
        <taxon>Halteria</taxon>
    </lineage>
</organism>
<dbReference type="GO" id="GO:0000245">
    <property type="term" value="P:spliceosomal complex assembly"/>
    <property type="evidence" value="ECO:0007669"/>
    <property type="project" value="InterPro"/>
</dbReference>
<feature type="region of interest" description="Disordered" evidence="1">
    <location>
        <begin position="96"/>
        <end position="127"/>
    </location>
</feature>
<dbReference type="InterPro" id="IPR015016">
    <property type="entry name" value="SF3b_su1"/>
</dbReference>
<sequence>MSDKPPASKGIGMNAKSGAAGYDAALYSADDKSAFLDYIPDEATEQADLSLPRKNQRLAGITGQSALIEEMKMSGPHEDPMKDFGHKKIVEREDQYHQRRLNRGALSPERVDPFAKPTSIGASTKPGVKRTYYDIMTEQSLNNEKADVLRKIDKKEEEKRSLPPPPPPQKRSRFDDTASTANVTIKNLQPSEWDKHEVGDIKQAVKESSRISTKWDTPKRTPAMDGLTPSRRNRWDLTPQGAGGVNTSGTTPSRFSQVQMGGETPTPGRWSQPTPMRMMSETPTPGTSRFGETPVAGAGTRWDQKPGMTPQNGFMQTPQQGYNPMMTPTPGSGMIGQSLPYWQKDLYDRNKPLTDEELDQMIPTAGYEIFIFAFL</sequence>
<dbReference type="PANTHER" id="PTHR12097">
    <property type="entry name" value="SPLICING FACTOR 3B, SUBUNIT 1-RELATED"/>
    <property type="match status" value="1"/>
</dbReference>
<reference evidence="3" key="1">
    <citation type="submission" date="2019-06" db="EMBL/GenBank/DDBJ databases">
        <authorList>
            <person name="Zheng W."/>
        </authorList>
    </citation>
    <scope>NUCLEOTIDE SEQUENCE</scope>
    <source>
        <strain evidence="3">QDHG01</strain>
    </source>
</reference>
<evidence type="ECO:0000259" key="2">
    <source>
        <dbReference type="Pfam" id="PF08920"/>
    </source>
</evidence>
<evidence type="ECO:0000313" key="4">
    <source>
        <dbReference type="Proteomes" id="UP000785679"/>
    </source>
</evidence>
<feature type="domain" description="Splicing factor 3B subunit 1" evidence="2">
    <location>
        <begin position="286"/>
        <end position="369"/>
    </location>
</feature>
<evidence type="ECO:0000313" key="3">
    <source>
        <dbReference type="EMBL" id="TNV73024.1"/>
    </source>
</evidence>
<protein>
    <recommendedName>
        <fullName evidence="2">Splicing factor 3B subunit 1 domain-containing protein</fullName>
    </recommendedName>
</protein>
<gene>
    <name evidence="3" type="ORF">FGO68_gene3837</name>
</gene>
<dbReference type="Proteomes" id="UP000785679">
    <property type="component" value="Unassembled WGS sequence"/>
</dbReference>
<dbReference type="GO" id="GO:0003729">
    <property type="term" value="F:mRNA binding"/>
    <property type="evidence" value="ECO:0007669"/>
    <property type="project" value="InterPro"/>
</dbReference>
<feature type="region of interest" description="Disordered" evidence="1">
    <location>
        <begin position="151"/>
        <end position="291"/>
    </location>
</feature>
<dbReference type="Pfam" id="PF08920">
    <property type="entry name" value="SF3b1"/>
    <property type="match status" value="1"/>
</dbReference>